<proteinExistence type="predicted"/>
<accession>A0A367IWS7</accession>
<evidence type="ECO:0000256" key="2">
    <source>
        <dbReference type="SAM" id="MobiDB-lite"/>
    </source>
</evidence>
<feature type="region of interest" description="Disordered" evidence="2">
    <location>
        <begin position="1"/>
        <end position="80"/>
    </location>
</feature>
<reference evidence="3 4" key="1">
    <citation type="journal article" date="2018" name="G3 (Bethesda)">
        <title>Phylogenetic and Phylogenomic Definition of Rhizopus Species.</title>
        <authorList>
            <person name="Gryganskyi A.P."/>
            <person name="Golan J."/>
            <person name="Dolatabadi S."/>
            <person name="Mondo S."/>
            <person name="Robb S."/>
            <person name="Idnurm A."/>
            <person name="Muszewska A."/>
            <person name="Steczkiewicz K."/>
            <person name="Masonjones S."/>
            <person name="Liao H.L."/>
            <person name="Gajdeczka M.T."/>
            <person name="Anike F."/>
            <person name="Vuek A."/>
            <person name="Anishchenko I.M."/>
            <person name="Voigt K."/>
            <person name="de Hoog G.S."/>
            <person name="Smith M.E."/>
            <person name="Heitman J."/>
            <person name="Vilgalys R."/>
            <person name="Stajich J.E."/>
        </authorList>
    </citation>
    <scope>NUCLEOTIDE SEQUENCE [LARGE SCALE GENOMIC DNA]</scope>
    <source>
        <strain evidence="3 4">LSU 92-RS-03</strain>
    </source>
</reference>
<organism evidence="3 4">
    <name type="scientific">Rhizopus stolonifer</name>
    <name type="common">Rhizopus nigricans</name>
    <dbReference type="NCBI Taxonomy" id="4846"/>
    <lineage>
        <taxon>Eukaryota</taxon>
        <taxon>Fungi</taxon>
        <taxon>Fungi incertae sedis</taxon>
        <taxon>Mucoromycota</taxon>
        <taxon>Mucoromycotina</taxon>
        <taxon>Mucoromycetes</taxon>
        <taxon>Mucorales</taxon>
        <taxon>Mucorineae</taxon>
        <taxon>Rhizopodaceae</taxon>
        <taxon>Rhizopus</taxon>
    </lineage>
</organism>
<feature type="coiled-coil region" evidence="1">
    <location>
        <begin position="270"/>
        <end position="374"/>
    </location>
</feature>
<evidence type="ECO:0000313" key="4">
    <source>
        <dbReference type="Proteomes" id="UP000253551"/>
    </source>
</evidence>
<dbReference type="AlphaFoldDB" id="A0A367IWS7"/>
<evidence type="ECO:0000256" key="1">
    <source>
        <dbReference type="SAM" id="Coils"/>
    </source>
</evidence>
<name>A0A367IWS7_RHIST</name>
<comment type="caution">
    <text evidence="3">The sequence shown here is derived from an EMBL/GenBank/DDBJ whole genome shotgun (WGS) entry which is preliminary data.</text>
</comment>
<feature type="compositionally biased region" description="Basic and acidic residues" evidence="2">
    <location>
        <begin position="16"/>
        <end position="32"/>
    </location>
</feature>
<feature type="compositionally biased region" description="Polar residues" evidence="2">
    <location>
        <begin position="461"/>
        <end position="482"/>
    </location>
</feature>
<feature type="compositionally biased region" description="Basic and acidic residues" evidence="2">
    <location>
        <begin position="62"/>
        <end position="80"/>
    </location>
</feature>
<gene>
    <name evidence="3" type="ORF">CU098_005571</name>
</gene>
<feature type="region of interest" description="Disordered" evidence="2">
    <location>
        <begin position="430"/>
        <end position="482"/>
    </location>
</feature>
<sequence>MTAKSAGSGILTTGRASEKTLAKPKLTEDRAKTNPASSHKPNERTQPIVMSESVQKQLQDALDSHSEMQKSSPKEDHAIEHHDNMDISVDRPIQRIQRLRPAASFATMRQLANTNHQKIQHMKKRPVSFMDASSQYDENDVSVHLPSQRAGAEDQQVPFLSASPSPPSSVASGNSYRILSPYVHNLIIKDGDGHRIIQCVGIDDHPSSIEHDRPPPAEMTDEYAFMYSRPPLEEPKLCWIYQQQDALDSHHIRSSSQCRRKDSVKSFSSLSSYDTKLEQLKNKLEKEKATIKALQKQKEAYNKDVIFLSQNVDELTVDNMEWKRQFETEKIQKERLQEELSKTMTQLDKATEHIRRLESQNQTLIFELKNKELEEKASSPALEGAEKALATQLQHTQNQVRLLKTAMEQFLRMGIFSDALTVSSPTNSTEAFVSDIQKPRRPSSTKKNPSKQTNEKRQKGSKTPQNKLPLSPQPSENKSISTEELDIQLRELVREKEIVSLFIPKGKN</sequence>
<keyword evidence="4" id="KW-1185">Reference proteome</keyword>
<dbReference type="EMBL" id="PJQM01005206">
    <property type="protein sequence ID" value="RCH82165.1"/>
    <property type="molecule type" value="Genomic_DNA"/>
</dbReference>
<dbReference type="Proteomes" id="UP000253551">
    <property type="component" value="Unassembled WGS sequence"/>
</dbReference>
<keyword evidence="1" id="KW-0175">Coiled coil</keyword>
<dbReference type="OrthoDB" id="5600564at2759"/>
<evidence type="ECO:0000313" key="3">
    <source>
        <dbReference type="EMBL" id="RCH82165.1"/>
    </source>
</evidence>
<protein>
    <submittedName>
        <fullName evidence="3">Uncharacterized protein</fullName>
    </submittedName>
</protein>